<dbReference type="EMBL" id="CAJOBD010009258">
    <property type="protein sequence ID" value="CAF4131435.1"/>
    <property type="molecule type" value="Genomic_DNA"/>
</dbReference>
<name>A0A819WWG6_9BILA</name>
<proteinExistence type="predicted"/>
<evidence type="ECO:0000313" key="1">
    <source>
        <dbReference type="EMBL" id="CAF4131435.1"/>
    </source>
</evidence>
<gene>
    <name evidence="1" type="ORF">JBS370_LOCUS33080</name>
</gene>
<comment type="caution">
    <text evidence="1">The sequence shown here is derived from an EMBL/GenBank/DDBJ whole genome shotgun (WGS) entry which is preliminary data.</text>
</comment>
<dbReference type="Proteomes" id="UP000663836">
    <property type="component" value="Unassembled WGS sequence"/>
</dbReference>
<accession>A0A819WWG6</accession>
<protein>
    <submittedName>
        <fullName evidence="1">Uncharacterized protein</fullName>
    </submittedName>
</protein>
<dbReference type="AlphaFoldDB" id="A0A819WWG6"/>
<sequence>MLRLPNTTTAPETEMSVGSVSNSVLKLLDSNKRIEEKIDQFKLDLKVTTLDTQLHQAVLLDVIETMKGFTQKCIPSSLTYNKNDRASLIPIVQQFYNRFCYAAMSLDDGFQLNRKVSYTLSQVLSNNIAQPTAIMPITEYF</sequence>
<evidence type="ECO:0000313" key="2">
    <source>
        <dbReference type="Proteomes" id="UP000663836"/>
    </source>
</evidence>
<reference evidence="1" key="1">
    <citation type="submission" date="2021-02" db="EMBL/GenBank/DDBJ databases">
        <authorList>
            <person name="Nowell W R."/>
        </authorList>
    </citation>
    <scope>NUCLEOTIDE SEQUENCE</scope>
</reference>
<organism evidence="1 2">
    <name type="scientific">Rotaria sordida</name>
    <dbReference type="NCBI Taxonomy" id="392033"/>
    <lineage>
        <taxon>Eukaryota</taxon>
        <taxon>Metazoa</taxon>
        <taxon>Spiralia</taxon>
        <taxon>Gnathifera</taxon>
        <taxon>Rotifera</taxon>
        <taxon>Eurotatoria</taxon>
        <taxon>Bdelloidea</taxon>
        <taxon>Philodinida</taxon>
        <taxon>Philodinidae</taxon>
        <taxon>Rotaria</taxon>
    </lineage>
</organism>